<comment type="caution">
    <text evidence="1">The sequence shown here is derived from an EMBL/GenBank/DDBJ whole genome shotgun (WGS) entry which is preliminary data.</text>
</comment>
<evidence type="ECO:0000313" key="2">
    <source>
        <dbReference type="Proteomes" id="UP001060085"/>
    </source>
</evidence>
<proteinExistence type="predicted"/>
<dbReference type="Proteomes" id="UP001060085">
    <property type="component" value="Linkage Group LG05"/>
</dbReference>
<organism evidence="1 2">
    <name type="scientific">Catharanthus roseus</name>
    <name type="common">Madagascar periwinkle</name>
    <name type="synonym">Vinca rosea</name>
    <dbReference type="NCBI Taxonomy" id="4058"/>
    <lineage>
        <taxon>Eukaryota</taxon>
        <taxon>Viridiplantae</taxon>
        <taxon>Streptophyta</taxon>
        <taxon>Embryophyta</taxon>
        <taxon>Tracheophyta</taxon>
        <taxon>Spermatophyta</taxon>
        <taxon>Magnoliopsida</taxon>
        <taxon>eudicotyledons</taxon>
        <taxon>Gunneridae</taxon>
        <taxon>Pentapetalae</taxon>
        <taxon>asterids</taxon>
        <taxon>lamiids</taxon>
        <taxon>Gentianales</taxon>
        <taxon>Apocynaceae</taxon>
        <taxon>Rauvolfioideae</taxon>
        <taxon>Vinceae</taxon>
        <taxon>Catharanthinae</taxon>
        <taxon>Catharanthus</taxon>
    </lineage>
</organism>
<name>A0ACC0ATS5_CATRO</name>
<reference evidence="2" key="1">
    <citation type="journal article" date="2023" name="Nat. Plants">
        <title>Single-cell RNA sequencing provides a high-resolution roadmap for understanding the multicellular compartmentation of specialized metabolism.</title>
        <authorList>
            <person name="Sun S."/>
            <person name="Shen X."/>
            <person name="Li Y."/>
            <person name="Li Y."/>
            <person name="Wang S."/>
            <person name="Li R."/>
            <person name="Zhang H."/>
            <person name="Shen G."/>
            <person name="Guo B."/>
            <person name="Wei J."/>
            <person name="Xu J."/>
            <person name="St-Pierre B."/>
            <person name="Chen S."/>
            <person name="Sun C."/>
        </authorList>
    </citation>
    <scope>NUCLEOTIDE SEQUENCE [LARGE SCALE GENOMIC DNA]</scope>
</reference>
<keyword evidence="2" id="KW-1185">Reference proteome</keyword>
<sequence>MKEFIRDILSYRQGERIKDGTMRFSSFQAGSTSCLESSVPLIDHASHLENADSSPARDKTKKEFKNKTPIGQQNGPLPEAKSRFYDAFKPTKANEMIDELEAKKTLYLQAPLLYSRASFAPLLGRASFDAPTPNKLLVRIVELSLEKSAAAGTDTSELAPEKTANPAELFHYSLFLGLFVAFTYNKKEPPMFGAALSFWCIHLSFHGLLFRHIPNNLSNYNILTANAPSFYQISGTWSNHEGSILSWCQILCFYGFLLCYRGRPQSHNVSKRGGRRESLFYSFVLNFMKNGILSPPRYEQKSGVAPQLYTPFVLRTLVDSKLCLQRNRTFDGTTLFYASLYPERKISFAPLGARRSHGSREGKRTHPLVHLAQDDKERALLIRCSSIDEALGIALFFSPFLSVSPDPFVRNFFVHIELLAESNPVPQDPISALYPPCIYVGDVASAMGFGLCR</sequence>
<evidence type="ECO:0000313" key="1">
    <source>
        <dbReference type="EMBL" id="KAI5664299.1"/>
    </source>
</evidence>
<accession>A0ACC0ATS5</accession>
<gene>
    <name evidence="1" type="ORF">M9H77_23622</name>
</gene>
<protein>
    <submittedName>
        <fullName evidence="1">Uncharacterized protein</fullName>
    </submittedName>
</protein>
<dbReference type="EMBL" id="CM044705">
    <property type="protein sequence ID" value="KAI5664299.1"/>
    <property type="molecule type" value="Genomic_DNA"/>
</dbReference>